<name>A0ABX2ZV32_9BACI</name>
<protein>
    <recommendedName>
        <fullName evidence="4">NADH dehydrogenase subunit 6</fullName>
    </recommendedName>
</protein>
<evidence type="ECO:0000313" key="2">
    <source>
        <dbReference type="EMBL" id="ODG93665.1"/>
    </source>
</evidence>
<keyword evidence="3" id="KW-1185">Reference proteome</keyword>
<dbReference type="Pfam" id="PF24124">
    <property type="entry name" value="YphA"/>
    <property type="match status" value="1"/>
</dbReference>
<gene>
    <name evidence="2" type="ORF">BED47_00390</name>
</gene>
<feature type="transmembrane region" description="Helical" evidence="1">
    <location>
        <begin position="6"/>
        <end position="21"/>
    </location>
</feature>
<feature type="transmembrane region" description="Helical" evidence="1">
    <location>
        <begin position="130"/>
        <end position="148"/>
    </location>
</feature>
<feature type="transmembrane region" description="Helical" evidence="1">
    <location>
        <begin position="79"/>
        <end position="98"/>
    </location>
</feature>
<feature type="transmembrane region" description="Helical" evidence="1">
    <location>
        <begin position="28"/>
        <end position="48"/>
    </location>
</feature>
<comment type="caution">
    <text evidence="2">The sequence shown here is derived from an EMBL/GenBank/DDBJ whole genome shotgun (WGS) entry which is preliminary data.</text>
</comment>
<feature type="transmembrane region" description="Helical" evidence="1">
    <location>
        <begin position="54"/>
        <end position="72"/>
    </location>
</feature>
<evidence type="ECO:0000313" key="3">
    <source>
        <dbReference type="Proteomes" id="UP000094580"/>
    </source>
</evidence>
<dbReference type="InterPro" id="IPR014617">
    <property type="entry name" value="YphA_Bacsu"/>
</dbReference>
<reference evidence="2 3" key="1">
    <citation type="submission" date="2016-07" db="EMBL/GenBank/DDBJ databases">
        <authorList>
            <person name="Townsley L."/>
            <person name="Shank E.A."/>
        </authorList>
    </citation>
    <scope>NUCLEOTIDE SEQUENCE [LARGE SCALE GENOMIC DNA]</scope>
    <source>
        <strain evidence="2 3">CH01</strain>
    </source>
</reference>
<dbReference type="EMBL" id="MDKC01000001">
    <property type="protein sequence ID" value="ODG93665.1"/>
    <property type="molecule type" value="Genomic_DNA"/>
</dbReference>
<accession>A0ABX2ZV32</accession>
<keyword evidence="1" id="KW-0472">Membrane</keyword>
<dbReference type="Proteomes" id="UP000094580">
    <property type="component" value="Unassembled WGS sequence"/>
</dbReference>
<keyword evidence="1" id="KW-1133">Transmembrane helix</keyword>
<feature type="transmembrane region" description="Helical" evidence="1">
    <location>
        <begin position="160"/>
        <end position="183"/>
    </location>
</feature>
<sequence length="196" mass="22820">MQGSLFIITSWMTVLFLLIFRDRTKKNFLYLAGVLILISGSAYTIDLFSIEINFSYIIIIFIISYFISLLNFIEQIVHFFKGLIIGMTFSVVTLLSIYDPASFFIDERIISSFFVIVLSFFLSKSYFDKMRYITIGLVQGDIFNYFTFKSINFKYIIGDLNWFDTLIMSILLLSAIQFIAVYVSKISLKNRKLLKS</sequence>
<feature type="transmembrane region" description="Helical" evidence="1">
    <location>
        <begin position="104"/>
        <end position="123"/>
    </location>
</feature>
<proteinExistence type="predicted"/>
<dbReference type="RefSeq" id="WP_069031859.1">
    <property type="nucleotide sequence ID" value="NZ_MDKC01000001.1"/>
</dbReference>
<evidence type="ECO:0008006" key="4">
    <source>
        <dbReference type="Google" id="ProtNLM"/>
    </source>
</evidence>
<keyword evidence="1" id="KW-0812">Transmembrane</keyword>
<organism evidence="2 3">
    <name type="scientific">Gottfriedia luciferensis</name>
    <dbReference type="NCBI Taxonomy" id="178774"/>
    <lineage>
        <taxon>Bacteria</taxon>
        <taxon>Bacillati</taxon>
        <taxon>Bacillota</taxon>
        <taxon>Bacilli</taxon>
        <taxon>Bacillales</taxon>
        <taxon>Bacillaceae</taxon>
        <taxon>Gottfriedia</taxon>
    </lineage>
</organism>
<evidence type="ECO:0000256" key="1">
    <source>
        <dbReference type="SAM" id="Phobius"/>
    </source>
</evidence>